<keyword evidence="2" id="KW-0067">ATP-binding</keyword>
<dbReference type="Gene3D" id="3.40.50.1240">
    <property type="entry name" value="Phosphoglycerate mutase-like"/>
    <property type="match status" value="1"/>
</dbReference>
<dbReference type="AlphaFoldDB" id="A0AAF0EDV8"/>
<dbReference type="PANTHER" id="PTHR10606:SF39">
    <property type="entry name" value="6-PHOSPHOFRUCTO-2-KINASE_FRUCTOSE-2,6-BISPHOSPHATASE YLR345W-RELATED"/>
    <property type="match status" value="1"/>
</dbReference>
<feature type="region of interest" description="Disordered" evidence="3">
    <location>
        <begin position="460"/>
        <end position="479"/>
    </location>
</feature>
<dbReference type="InterPro" id="IPR013079">
    <property type="entry name" value="6Phosfructo_kin"/>
</dbReference>
<dbReference type="InterPro" id="IPR003094">
    <property type="entry name" value="6Pfruct_kin"/>
</dbReference>
<dbReference type="PANTHER" id="PTHR10606">
    <property type="entry name" value="6-PHOSPHOFRUCTO-2-KINASE/FRUCTOSE-2,6-BISPHOSPHATASE"/>
    <property type="match status" value="1"/>
</dbReference>
<dbReference type="Pfam" id="PF01591">
    <property type="entry name" value="6PF2K"/>
    <property type="match status" value="1"/>
</dbReference>
<gene>
    <name evidence="5" type="ORF">MEQU1_002514</name>
</gene>
<protein>
    <recommendedName>
        <fullName evidence="4">6-phosphofructo-2-kinase domain-containing protein</fullName>
    </recommendedName>
</protein>
<dbReference type="InterPro" id="IPR027417">
    <property type="entry name" value="P-loop_NTPase"/>
</dbReference>
<dbReference type="Pfam" id="PF00300">
    <property type="entry name" value="His_Phos_1"/>
    <property type="match status" value="1"/>
</dbReference>
<dbReference type="GO" id="GO:0005524">
    <property type="term" value="F:ATP binding"/>
    <property type="evidence" value="ECO:0007669"/>
    <property type="project" value="UniProtKB-KW"/>
</dbReference>
<dbReference type="GO" id="GO:0003873">
    <property type="term" value="F:6-phosphofructo-2-kinase activity"/>
    <property type="evidence" value="ECO:0007669"/>
    <property type="project" value="InterPro"/>
</dbReference>
<sequence>MAPPLYRLPGRGKTHLAHAIQRYLRWMGVQCQVYNLANTRREILGRLDQLPPDYFGECLEGETVQLRQHVTEQLEMQIEDFFEHGGQVAVYDAYNSTQLRRSAVQKRFEAMNVQLMFIECQCDDDELIERNIRSMHTFNPDFEGWDLPKVFEHLHKRISQHEILYEPITDASCPHVQLFNLGQRIVVNNVHGYLQNRIVLFLMNMQGRERIIYFARAGEALVEHLYKADADLSSLGVAYANRLCQLLMSLRQHHDTSVSKDLSLSQEHSVSYVAPDGEQYTPVQAIEVEDHELQVWCSTRKRSERTAAPFRKHGVRVLELSRLCEMNPGIVDGMSDEEILARFPRHREERDKDPYGFRFPRAESYHDLAIRLEPVIMELERVKEDVLIIAQSSVLRCLIAYLQGNKPHEIPFIQVREGDLVEIYPQAFGIATRVYSFWDPEKEREKRDSQFAQRAARELAKQQAAASASEGNGSPNEVG</sequence>
<name>A0AAF0EDV8_9BASI</name>
<evidence type="ECO:0000256" key="2">
    <source>
        <dbReference type="ARBA" id="ARBA00022840"/>
    </source>
</evidence>
<dbReference type="SUPFAM" id="SSF53254">
    <property type="entry name" value="Phosphoglycerate mutase-like"/>
    <property type="match status" value="1"/>
</dbReference>
<proteinExistence type="predicted"/>
<reference evidence="5" key="1">
    <citation type="submission" date="2023-03" db="EMBL/GenBank/DDBJ databases">
        <title>Mating type loci evolution in Malassezia.</title>
        <authorList>
            <person name="Coelho M.A."/>
        </authorList>
    </citation>
    <scope>NUCLEOTIDE SEQUENCE</scope>
    <source>
        <strain evidence="5">CBS 12830</strain>
    </source>
</reference>
<evidence type="ECO:0000256" key="3">
    <source>
        <dbReference type="SAM" id="MobiDB-lite"/>
    </source>
</evidence>
<dbReference type="GO" id="GO:0006000">
    <property type="term" value="P:fructose metabolic process"/>
    <property type="evidence" value="ECO:0007669"/>
    <property type="project" value="InterPro"/>
</dbReference>
<dbReference type="InterPro" id="IPR029033">
    <property type="entry name" value="His_PPase_superfam"/>
</dbReference>
<evidence type="ECO:0000313" key="6">
    <source>
        <dbReference type="Proteomes" id="UP001214415"/>
    </source>
</evidence>
<feature type="compositionally biased region" description="Low complexity" evidence="3">
    <location>
        <begin position="461"/>
        <end position="470"/>
    </location>
</feature>
<dbReference type="GO" id="GO:0005829">
    <property type="term" value="C:cytosol"/>
    <property type="evidence" value="ECO:0007669"/>
    <property type="project" value="TreeGrafter"/>
</dbReference>
<dbReference type="PRINTS" id="PR00991">
    <property type="entry name" value="6PFRUCTKNASE"/>
</dbReference>
<organism evidence="5 6">
    <name type="scientific">Malassezia equina</name>
    <dbReference type="NCBI Taxonomy" id="1381935"/>
    <lineage>
        <taxon>Eukaryota</taxon>
        <taxon>Fungi</taxon>
        <taxon>Dikarya</taxon>
        <taxon>Basidiomycota</taxon>
        <taxon>Ustilaginomycotina</taxon>
        <taxon>Malasseziomycetes</taxon>
        <taxon>Malasseziales</taxon>
        <taxon>Malasseziaceae</taxon>
        <taxon>Malassezia</taxon>
    </lineage>
</organism>
<keyword evidence="6" id="KW-1185">Reference proteome</keyword>
<keyword evidence="1" id="KW-0547">Nucleotide-binding</keyword>
<accession>A0AAF0EDV8</accession>
<evidence type="ECO:0000313" key="5">
    <source>
        <dbReference type="EMBL" id="WFD23820.1"/>
    </source>
</evidence>
<dbReference type="EMBL" id="CP119903">
    <property type="protein sequence ID" value="WFD23820.1"/>
    <property type="molecule type" value="Genomic_DNA"/>
</dbReference>
<evidence type="ECO:0000259" key="4">
    <source>
        <dbReference type="Pfam" id="PF01591"/>
    </source>
</evidence>
<dbReference type="SMART" id="SM00855">
    <property type="entry name" value="PGAM"/>
    <property type="match status" value="1"/>
</dbReference>
<dbReference type="GO" id="GO:0004331">
    <property type="term" value="F:fructose-2,6-bisphosphate 2-phosphatase activity"/>
    <property type="evidence" value="ECO:0007669"/>
    <property type="project" value="TreeGrafter"/>
</dbReference>
<dbReference type="Gene3D" id="3.40.50.300">
    <property type="entry name" value="P-loop containing nucleotide triphosphate hydrolases"/>
    <property type="match status" value="1"/>
</dbReference>
<dbReference type="Proteomes" id="UP001214415">
    <property type="component" value="Chromosome 4"/>
</dbReference>
<dbReference type="InterPro" id="IPR013078">
    <property type="entry name" value="His_Pase_superF_clade-1"/>
</dbReference>
<feature type="domain" description="6-phosphofructo-2-kinase" evidence="4">
    <location>
        <begin position="8"/>
        <end position="206"/>
    </location>
</feature>
<dbReference type="SUPFAM" id="SSF52540">
    <property type="entry name" value="P-loop containing nucleoside triphosphate hydrolases"/>
    <property type="match status" value="1"/>
</dbReference>
<dbReference type="PIRSF" id="PIRSF000709">
    <property type="entry name" value="6PFK_2-Ptase"/>
    <property type="match status" value="1"/>
</dbReference>
<evidence type="ECO:0000256" key="1">
    <source>
        <dbReference type="ARBA" id="ARBA00022741"/>
    </source>
</evidence>
<dbReference type="GO" id="GO:0006003">
    <property type="term" value="P:fructose 2,6-bisphosphate metabolic process"/>
    <property type="evidence" value="ECO:0007669"/>
    <property type="project" value="InterPro"/>
</dbReference>